<evidence type="ECO:0000313" key="1">
    <source>
        <dbReference type="EMBL" id="KRZ02814.1"/>
    </source>
</evidence>
<protein>
    <submittedName>
        <fullName evidence="1">Uncharacterized protein</fullName>
    </submittedName>
</protein>
<organism evidence="1 2">
    <name type="scientific">Trichinella zimbabwensis</name>
    <dbReference type="NCBI Taxonomy" id="268475"/>
    <lineage>
        <taxon>Eukaryota</taxon>
        <taxon>Metazoa</taxon>
        <taxon>Ecdysozoa</taxon>
        <taxon>Nematoda</taxon>
        <taxon>Enoplea</taxon>
        <taxon>Dorylaimia</taxon>
        <taxon>Trichinellida</taxon>
        <taxon>Trichinellidae</taxon>
        <taxon>Trichinella</taxon>
    </lineage>
</organism>
<evidence type="ECO:0000313" key="2">
    <source>
        <dbReference type="Proteomes" id="UP000055024"/>
    </source>
</evidence>
<name>A0A0V1GWX4_9BILA</name>
<dbReference type="AlphaFoldDB" id="A0A0V1GWX4"/>
<dbReference type="Proteomes" id="UP000055024">
    <property type="component" value="Unassembled WGS sequence"/>
</dbReference>
<gene>
    <name evidence="1" type="ORF">T11_10548</name>
</gene>
<accession>A0A0V1GWX4</accession>
<comment type="caution">
    <text evidence="1">The sequence shown here is derived from an EMBL/GenBank/DDBJ whole genome shotgun (WGS) entry which is preliminary data.</text>
</comment>
<proteinExistence type="predicted"/>
<reference evidence="1 2" key="1">
    <citation type="submission" date="2015-01" db="EMBL/GenBank/DDBJ databases">
        <title>Evolution of Trichinella species and genotypes.</title>
        <authorList>
            <person name="Korhonen P.K."/>
            <person name="Edoardo P."/>
            <person name="Giuseppe L.R."/>
            <person name="Gasser R.B."/>
        </authorList>
    </citation>
    <scope>NUCLEOTIDE SEQUENCE [LARGE SCALE GENOMIC DNA]</scope>
    <source>
        <strain evidence="1">ISS1029</strain>
    </source>
</reference>
<keyword evidence="2" id="KW-1185">Reference proteome</keyword>
<dbReference type="EMBL" id="JYDP01000215">
    <property type="protein sequence ID" value="KRZ02814.1"/>
    <property type="molecule type" value="Genomic_DNA"/>
</dbReference>
<sequence length="93" mass="10743">MNEYPMHLERIPGAIICECITENHRYAGRHHIPTTGLPLHGSTRSLPLDKKSMGVDVLYGNKEETFWRLVPHEQSNHICLVRCTSRDYAEKQD</sequence>